<proteinExistence type="predicted"/>
<evidence type="ECO:0008006" key="3">
    <source>
        <dbReference type="Google" id="ProtNLM"/>
    </source>
</evidence>
<dbReference type="SUPFAM" id="SSF53335">
    <property type="entry name" value="S-adenosyl-L-methionine-dependent methyltransferases"/>
    <property type="match status" value="1"/>
</dbReference>
<comment type="caution">
    <text evidence="1">The sequence shown here is derived from an EMBL/GenBank/DDBJ whole genome shotgun (WGS) entry which is preliminary data.</text>
</comment>
<dbReference type="InterPro" id="IPR029063">
    <property type="entry name" value="SAM-dependent_MTases_sf"/>
</dbReference>
<dbReference type="Pfam" id="PF13578">
    <property type="entry name" value="Methyltransf_24"/>
    <property type="match status" value="1"/>
</dbReference>
<dbReference type="EMBL" id="LSRP01000132">
    <property type="protein sequence ID" value="OJF90855.1"/>
    <property type="molecule type" value="Genomic_DNA"/>
</dbReference>
<dbReference type="Gene3D" id="3.40.50.150">
    <property type="entry name" value="Vaccinia Virus protein VP39"/>
    <property type="match status" value="1"/>
</dbReference>
<organism evidence="1 2">
    <name type="scientific">Pararhizobium antarcticum</name>
    <dbReference type="NCBI Taxonomy" id="1798805"/>
    <lineage>
        <taxon>Bacteria</taxon>
        <taxon>Pseudomonadati</taxon>
        <taxon>Pseudomonadota</taxon>
        <taxon>Alphaproteobacteria</taxon>
        <taxon>Hyphomicrobiales</taxon>
        <taxon>Rhizobiaceae</taxon>
        <taxon>Rhizobium/Agrobacterium group</taxon>
        <taxon>Pararhizobium</taxon>
    </lineage>
</organism>
<reference evidence="1 2" key="1">
    <citation type="submission" date="2016-02" db="EMBL/GenBank/DDBJ databases">
        <title>Genome sequencing of a beta-galactosidase producing bacteria Rhizobium sp. 59.</title>
        <authorList>
            <person name="Wang D."/>
            <person name="Kot W."/>
            <person name="Qin Y."/>
            <person name="Hansen L."/>
            <person name="Naqvi K."/>
            <person name="Rensing C."/>
        </authorList>
    </citation>
    <scope>NUCLEOTIDE SEQUENCE [LARGE SCALE GENOMIC DNA]</scope>
    <source>
        <strain evidence="1 2">59</strain>
    </source>
</reference>
<dbReference type="Proteomes" id="UP000182661">
    <property type="component" value="Unassembled WGS sequence"/>
</dbReference>
<keyword evidence="2" id="KW-1185">Reference proteome</keyword>
<dbReference type="PANTHER" id="PTHR43167:SF1">
    <property type="entry name" value="PUTATIVE (AFU_ORTHOLOGUE AFUA_6G01830)-RELATED"/>
    <property type="match status" value="1"/>
</dbReference>
<evidence type="ECO:0000313" key="2">
    <source>
        <dbReference type="Proteomes" id="UP000182661"/>
    </source>
</evidence>
<gene>
    <name evidence="1" type="ORF">AX760_23745</name>
</gene>
<accession>A0A657LL33</accession>
<dbReference type="CDD" id="cd02440">
    <property type="entry name" value="AdoMet_MTases"/>
    <property type="match status" value="1"/>
</dbReference>
<sequence>MAAASGARRILELGTALGYTACCLAAGHPEARVDTIEGDPDHARLALEQIGSVGLSDRITVHHGDFAAVLPALAGGYGLIFFDGFAPDIIVLEWLTEVLDPGGMLVCANLGLASNRRHLMALLDDTAVWMKEDPIEGGATVVRVKRR</sequence>
<name>A0A657LL33_9HYPH</name>
<protein>
    <recommendedName>
        <fullName evidence="3">Methyltransferase</fullName>
    </recommendedName>
</protein>
<evidence type="ECO:0000313" key="1">
    <source>
        <dbReference type="EMBL" id="OJF90855.1"/>
    </source>
</evidence>
<dbReference type="PANTHER" id="PTHR43167">
    <property type="entry name" value="PUTATIVE (AFU_ORTHOLOGUE AFUA_6G01830)-RELATED"/>
    <property type="match status" value="1"/>
</dbReference>
<dbReference type="AlphaFoldDB" id="A0A657LL33"/>